<dbReference type="InterPro" id="IPR001096">
    <property type="entry name" value="Peptidase_C13"/>
</dbReference>
<feature type="chain" id="PRO_5042226457" description="Legumain prodomain domain-containing protein" evidence="7">
    <location>
        <begin position="23"/>
        <end position="390"/>
    </location>
</feature>
<dbReference type="PIRSF" id="PIRSF019663">
    <property type="entry name" value="Legumain"/>
    <property type="match status" value="1"/>
</dbReference>
<evidence type="ECO:0000256" key="6">
    <source>
        <dbReference type="PIRSR" id="PIRSR019663-1"/>
    </source>
</evidence>
<dbReference type="PIRSF" id="PIRSF500139">
    <property type="entry name" value="AE"/>
    <property type="match status" value="1"/>
</dbReference>
<organism evidence="9 10">
    <name type="scientific">Nepenthes gracilis</name>
    <name type="common">Slender pitcher plant</name>
    <dbReference type="NCBI Taxonomy" id="150966"/>
    <lineage>
        <taxon>Eukaryota</taxon>
        <taxon>Viridiplantae</taxon>
        <taxon>Streptophyta</taxon>
        <taxon>Embryophyta</taxon>
        <taxon>Tracheophyta</taxon>
        <taxon>Spermatophyta</taxon>
        <taxon>Magnoliopsida</taxon>
        <taxon>eudicotyledons</taxon>
        <taxon>Gunneridae</taxon>
        <taxon>Pentapetalae</taxon>
        <taxon>Caryophyllales</taxon>
        <taxon>Nepenthaceae</taxon>
        <taxon>Nepenthes</taxon>
    </lineage>
</organism>
<keyword evidence="3 7" id="KW-0732">Signal</keyword>
<dbReference type="Gene3D" id="1.10.132.130">
    <property type="match status" value="1"/>
</dbReference>
<dbReference type="FunFam" id="1.10.132.130:FF:000001">
    <property type="entry name" value="Vacuolar-processing enzyme beta-isozyme"/>
    <property type="match status" value="1"/>
</dbReference>
<evidence type="ECO:0000313" key="9">
    <source>
        <dbReference type="EMBL" id="GMG99094.1"/>
    </source>
</evidence>
<dbReference type="Pfam" id="PF20985">
    <property type="entry name" value="Legum_prodom"/>
    <property type="match status" value="1"/>
</dbReference>
<dbReference type="CDD" id="cd21115">
    <property type="entry name" value="legumain_C"/>
    <property type="match status" value="1"/>
</dbReference>
<dbReference type="GO" id="GO:0004197">
    <property type="term" value="F:cysteine-type endopeptidase activity"/>
    <property type="evidence" value="ECO:0007669"/>
    <property type="project" value="InterPro"/>
</dbReference>
<protein>
    <recommendedName>
        <fullName evidence="8">Legumain prodomain domain-containing protein</fullName>
    </recommendedName>
</protein>
<sequence length="390" mass="42710">MAHHLTTMVAIAALSLVALVSSKGDAQGIKWAVLVAGSNGYMNYRHQADICHAQGVIINRPQGGNLYPGVPKDYTGESVTASNLLAVILGNKRGVKGGSGKVVTSGPNDYIFIYYADHGSPGVLSMPSGDDLYAKEFTDALKTKHASGTYRSMVIYVEACEAGSIFDGLLPDNLNIYVTTASNPTESSYATYCPDSDPAVAKIYQTCLGDLYSVSWMEDCDKRDQLTETLEQQYEVVKKRTAAATEGSHVMQYGDTNLDKRNPSTFTWAVQLPRAKWRRAPEGSKEKDEARKRLDEEISQRMHVDQSMKAIAELLFGAKNGEERLNTVRPAGQPLVDDWDCLKSLVETYKRQCGTLSSYGMKYMRALANFCNAGVRKDQMAQASTQACST</sequence>
<evidence type="ECO:0000256" key="1">
    <source>
        <dbReference type="ARBA" id="ARBA00009941"/>
    </source>
</evidence>
<dbReference type="GO" id="GO:0051603">
    <property type="term" value="P:proteolysis involved in protein catabolic process"/>
    <property type="evidence" value="ECO:0007669"/>
    <property type="project" value="InterPro"/>
</dbReference>
<keyword evidence="5" id="KW-0788">Thiol protease</keyword>
<feature type="signal peptide" evidence="7">
    <location>
        <begin position="1"/>
        <end position="22"/>
    </location>
</feature>
<comment type="similarity">
    <text evidence="1">Belongs to the peptidase C13 family.</text>
</comment>
<keyword evidence="2" id="KW-0645">Protease</keyword>
<evidence type="ECO:0000313" key="10">
    <source>
        <dbReference type="Proteomes" id="UP001279734"/>
    </source>
</evidence>
<evidence type="ECO:0000256" key="4">
    <source>
        <dbReference type="ARBA" id="ARBA00022801"/>
    </source>
</evidence>
<accession>A0AAD3P582</accession>
<name>A0AAD3P582_NEPGR</name>
<dbReference type="GO" id="GO:0006624">
    <property type="term" value="P:vacuolar protein processing"/>
    <property type="evidence" value="ECO:0007669"/>
    <property type="project" value="TreeGrafter"/>
</dbReference>
<dbReference type="InterPro" id="IPR048501">
    <property type="entry name" value="Legum_prodom"/>
</dbReference>
<feature type="active site" description="Nucleophile" evidence="6">
    <location>
        <position position="160"/>
    </location>
</feature>
<keyword evidence="4" id="KW-0378">Hydrolase</keyword>
<dbReference type="Proteomes" id="UP001279734">
    <property type="component" value="Unassembled WGS sequence"/>
</dbReference>
<evidence type="ECO:0000256" key="2">
    <source>
        <dbReference type="ARBA" id="ARBA00022670"/>
    </source>
</evidence>
<dbReference type="Gene3D" id="3.40.50.1460">
    <property type="match status" value="2"/>
</dbReference>
<keyword evidence="10" id="KW-1185">Reference proteome</keyword>
<comment type="caution">
    <text evidence="9">The sequence shown here is derived from an EMBL/GenBank/DDBJ whole genome shotgun (WGS) entry which is preliminary data.</text>
</comment>
<evidence type="ECO:0000256" key="5">
    <source>
        <dbReference type="ARBA" id="ARBA00022807"/>
    </source>
</evidence>
<feature type="active site" evidence="6">
    <location>
        <position position="118"/>
    </location>
</feature>
<dbReference type="PANTHER" id="PTHR12000">
    <property type="entry name" value="HEMOGLOBINASE FAMILY MEMBER"/>
    <property type="match status" value="1"/>
</dbReference>
<dbReference type="AlphaFoldDB" id="A0AAD3P582"/>
<dbReference type="PANTHER" id="PTHR12000:SF50">
    <property type="entry name" value="VACUOLAR-PROCESSING ENZYME GAMMA-ISOZYME"/>
    <property type="match status" value="1"/>
</dbReference>
<evidence type="ECO:0000256" key="3">
    <source>
        <dbReference type="ARBA" id="ARBA00022729"/>
    </source>
</evidence>
<reference evidence="9" key="1">
    <citation type="submission" date="2023-05" db="EMBL/GenBank/DDBJ databases">
        <title>Nepenthes gracilis genome sequencing.</title>
        <authorList>
            <person name="Fukushima K."/>
        </authorList>
    </citation>
    <scope>NUCLEOTIDE SEQUENCE</scope>
    <source>
        <strain evidence="9">SING2019-196</strain>
    </source>
</reference>
<gene>
    <name evidence="9" type="ORF">Nepgr_000934</name>
</gene>
<feature type="domain" description="Legumain prodomain" evidence="8">
    <location>
        <begin position="292"/>
        <end position="388"/>
    </location>
</feature>
<dbReference type="Pfam" id="PF01650">
    <property type="entry name" value="Peptidase_C13"/>
    <property type="match status" value="1"/>
</dbReference>
<evidence type="ECO:0000256" key="7">
    <source>
        <dbReference type="SAM" id="SignalP"/>
    </source>
</evidence>
<dbReference type="InterPro" id="IPR046427">
    <property type="entry name" value="Legumain_prodom_sf"/>
</dbReference>
<dbReference type="EMBL" id="BSYO01000001">
    <property type="protein sequence ID" value="GMG99094.1"/>
    <property type="molecule type" value="Genomic_DNA"/>
</dbReference>
<evidence type="ECO:0000259" key="8">
    <source>
        <dbReference type="Pfam" id="PF20985"/>
    </source>
</evidence>
<dbReference type="InterPro" id="IPR043577">
    <property type="entry name" value="AE"/>
</dbReference>
<dbReference type="GO" id="GO:0005773">
    <property type="term" value="C:vacuole"/>
    <property type="evidence" value="ECO:0007669"/>
    <property type="project" value="GOC"/>
</dbReference>
<proteinExistence type="inferred from homology"/>